<reference evidence="1 2" key="1">
    <citation type="journal article" date="2019" name="Fungal Biol. Biotechnol.">
        <title>Draft genome sequence of fastidious pathogen Ceratobasidium theobromae, which causes vascular-streak dieback in Theobroma cacao.</title>
        <authorList>
            <person name="Ali S.S."/>
            <person name="Asman A."/>
            <person name="Shao J."/>
            <person name="Firmansyah A.P."/>
            <person name="Susilo A.W."/>
            <person name="Rosmana A."/>
            <person name="McMahon P."/>
            <person name="Junaid M."/>
            <person name="Guest D."/>
            <person name="Kheng T.Y."/>
            <person name="Meinhardt L.W."/>
            <person name="Bailey B.A."/>
        </authorList>
    </citation>
    <scope>NUCLEOTIDE SEQUENCE [LARGE SCALE GENOMIC DNA]</scope>
    <source>
        <strain evidence="1 2">CT2</strain>
    </source>
</reference>
<evidence type="ECO:0000313" key="1">
    <source>
        <dbReference type="EMBL" id="KAB5588292.1"/>
    </source>
</evidence>
<name>A0A5N5Q950_9AGAM</name>
<dbReference type="AlphaFoldDB" id="A0A5N5Q950"/>
<keyword evidence="2" id="KW-1185">Reference proteome</keyword>
<sequence>MTIKKLGDAIGITIEYKGKIADAAAASLGSLGPAAKAGVLIIGAYAVIGEVKTLTHLCRTKPVHAQTQLEMKRAEKAQAERDLARIPEMLSKIEAQPANLNEVIARLDQIANIWSLIQSSVKDISDILGGTMTGIFFSVLKNQVAILKANHDMLCEALRLYASKVADSGIPPT</sequence>
<accession>A0A5N5Q950</accession>
<dbReference type="EMBL" id="SSOP01000499">
    <property type="protein sequence ID" value="KAB5588292.1"/>
    <property type="molecule type" value="Genomic_DNA"/>
</dbReference>
<evidence type="ECO:0000313" key="2">
    <source>
        <dbReference type="Proteomes" id="UP000383932"/>
    </source>
</evidence>
<dbReference type="Gene3D" id="1.20.1170.10">
    <property type="match status" value="1"/>
</dbReference>
<organism evidence="1 2">
    <name type="scientific">Ceratobasidium theobromae</name>
    <dbReference type="NCBI Taxonomy" id="1582974"/>
    <lineage>
        <taxon>Eukaryota</taxon>
        <taxon>Fungi</taxon>
        <taxon>Dikarya</taxon>
        <taxon>Basidiomycota</taxon>
        <taxon>Agaricomycotina</taxon>
        <taxon>Agaricomycetes</taxon>
        <taxon>Cantharellales</taxon>
        <taxon>Ceratobasidiaceae</taxon>
        <taxon>Ceratobasidium</taxon>
    </lineage>
</organism>
<protein>
    <submittedName>
        <fullName evidence="1">Uncharacterized protein</fullName>
    </submittedName>
</protein>
<dbReference type="OrthoDB" id="3031545at2759"/>
<comment type="caution">
    <text evidence="1">The sequence shown here is derived from an EMBL/GenBank/DDBJ whole genome shotgun (WGS) entry which is preliminary data.</text>
</comment>
<gene>
    <name evidence="1" type="ORF">CTheo_8269</name>
</gene>
<dbReference type="Proteomes" id="UP000383932">
    <property type="component" value="Unassembled WGS sequence"/>
</dbReference>
<proteinExistence type="predicted"/>